<sequence>MSLYAAGCDRSDSEPEPVAENAQELTSPYQAPEGAEAAAAAPLPFPSNDWSCDLASAERAQAWIDATRPAADAQPPGGIDPLNPTRQTPRILIGISDASLSLLRRDFKGDLDAAARALQGAIEKQPGAEPSAIAFRIDGPTSAERMNQVLTAFRNELGESVLFVVPTAAPVDRAAPPSDDAIKRAAAPGSLANPQTCPAVDLLVERVATLPPAESSAAARKELVDAWMTCECEPDLEALLVRMIWPASGRQPVSVGQISTDALQSMTADDAPAWTELASKLHQS</sequence>
<keyword evidence="3" id="KW-1185">Reference proteome</keyword>
<dbReference type="EMBL" id="VOSM01000004">
    <property type="protein sequence ID" value="TXD37143.1"/>
    <property type="molecule type" value="Genomic_DNA"/>
</dbReference>
<comment type="caution">
    <text evidence="2">The sequence shown here is derived from an EMBL/GenBank/DDBJ whole genome shotgun (WGS) entry which is preliminary data.</text>
</comment>
<dbReference type="Proteomes" id="UP000321412">
    <property type="component" value="Unassembled WGS sequence"/>
</dbReference>
<dbReference type="RefSeq" id="WP_146981354.1">
    <property type="nucleotide sequence ID" value="NZ_VOSM01000004.1"/>
</dbReference>
<dbReference type="AlphaFoldDB" id="A0A5C6XE98"/>
<accession>A0A5C6XE98</accession>
<organism evidence="2 3">
    <name type="scientific">Lujinxingia vulgaris</name>
    <dbReference type="NCBI Taxonomy" id="2600176"/>
    <lineage>
        <taxon>Bacteria</taxon>
        <taxon>Deltaproteobacteria</taxon>
        <taxon>Bradymonadales</taxon>
        <taxon>Lujinxingiaceae</taxon>
        <taxon>Lujinxingia</taxon>
    </lineage>
</organism>
<evidence type="ECO:0000256" key="1">
    <source>
        <dbReference type="SAM" id="MobiDB-lite"/>
    </source>
</evidence>
<dbReference type="OrthoDB" id="5505143at2"/>
<proteinExistence type="predicted"/>
<gene>
    <name evidence="2" type="ORF">FRC98_10435</name>
</gene>
<evidence type="ECO:0000313" key="3">
    <source>
        <dbReference type="Proteomes" id="UP000321412"/>
    </source>
</evidence>
<protein>
    <submittedName>
        <fullName evidence="2">Uncharacterized protein</fullName>
    </submittedName>
</protein>
<reference evidence="2 3" key="1">
    <citation type="submission" date="2019-08" db="EMBL/GenBank/DDBJ databases">
        <title>Bradymonadales sp. TMQ4.</title>
        <authorList>
            <person name="Liang Q."/>
        </authorList>
    </citation>
    <scope>NUCLEOTIDE SEQUENCE [LARGE SCALE GENOMIC DNA]</scope>
    <source>
        <strain evidence="2 3">TMQ4</strain>
    </source>
</reference>
<name>A0A5C6XE98_9DELT</name>
<feature type="compositionally biased region" description="Low complexity" evidence="1">
    <location>
        <begin position="31"/>
        <end position="42"/>
    </location>
</feature>
<feature type="region of interest" description="Disordered" evidence="1">
    <location>
        <begin position="1"/>
        <end position="42"/>
    </location>
</feature>
<evidence type="ECO:0000313" key="2">
    <source>
        <dbReference type="EMBL" id="TXD37143.1"/>
    </source>
</evidence>